<dbReference type="InterPro" id="IPR027477">
    <property type="entry name" value="Succ_DH/fumarate_Rdtase_cat_sf"/>
</dbReference>
<dbReference type="AlphaFoldDB" id="A0A1H9FV95"/>
<feature type="active site" description="Proton acceptor" evidence="3">
    <location>
        <position position="357"/>
    </location>
</feature>
<proteinExistence type="predicted"/>
<dbReference type="STRING" id="1186196.SAMN04489841_1689"/>
<evidence type="ECO:0000256" key="4">
    <source>
        <dbReference type="SAM" id="MobiDB-lite"/>
    </source>
</evidence>
<evidence type="ECO:0000313" key="7">
    <source>
        <dbReference type="EMBL" id="SEQ41835.1"/>
    </source>
</evidence>
<dbReference type="EMBL" id="FOFD01000002">
    <property type="protein sequence ID" value="SEQ41835.1"/>
    <property type="molecule type" value="Genomic_DNA"/>
</dbReference>
<dbReference type="InterPro" id="IPR036188">
    <property type="entry name" value="FAD/NAD-bd_sf"/>
</dbReference>
<feature type="domain" description="Fumarate reductase/succinate dehydrogenase flavoprotein-like C-terminal" evidence="6">
    <location>
        <begin position="522"/>
        <end position="616"/>
    </location>
</feature>
<dbReference type="FunFam" id="3.90.700.10:FF:000002">
    <property type="entry name" value="L-aspartate oxidase"/>
    <property type="match status" value="1"/>
</dbReference>
<organism evidence="7 8">
    <name type="scientific">Natrinema salaciae</name>
    <dbReference type="NCBI Taxonomy" id="1186196"/>
    <lineage>
        <taxon>Archaea</taxon>
        <taxon>Methanobacteriati</taxon>
        <taxon>Methanobacteriota</taxon>
        <taxon>Stenosarchaea group</taxon>
        <taxon>Halobacteria</taxon>
        <taxon>Halobacteriales</taxon>
        <taxon>Natrialbaceae</taxon>
        <taxon>Natrinema</taxon>
    </lineage>
</organism>
<dbReference type="SUPFAM" id="SSF46977">
    <property type="entry name" value="Succinate dehydrogenase/fumarate reductase flavoprotein C-terminal domain"/>
    <property type="match status" value="1"/>
</dbReference>
<dbReference type="GO" id="GO:0044281">
    <property type="term" value="P:small molecule metabolic process"/>
    <property type="evidence" value="ECO:0007669"/>
    <property type="project" value="UniProtKB-ARBA"/>
</dbReference>
<reference evidence="8" key="1">
    <citation type="submission" date="2016-10" db="EMBL/GenBank/DDBJ databases">
        <authorList>
            <person name="Varghese N."/>
            <person name="Submissions S."/>
        </authorList>
    </citation>
    <scope>NUCLEOTIDE SEQUENCE [LARGE SCALE GENOMIC DNA]</scope>
    <source>
        <strain evidence="8">DSM 25055</strain>
    </source>
</reference>
<dbReference type="SUPFAM" id="SSF51905">
    <property type="entry name" value="FAD/NAD(P)-binding domain"/>
    <property type="match status" value="1"/>
</dbReference>
<dbReference type="PRINTS" id="PR00368">
    <property type="entry name" value="FADPNR"/>
</dbReference>
<name>A0A1H9FV95_9EURY</name>
<dbReference type="PIRSF" id="PIRSF000171">
    <property type="entry name" value="SDHA_APRA_LASPO"/>
    <property type="match status" value="1"/>
</dbReference>
<evidence type="ECO:0000256" key="1">
    <source>
        <dbReference type="ARBA" id="ARBA00022630"/>
    </source>
</evidence>
<gene>
    <name evidence="7" type="ORF">SAMN04489841_1689</name>
</gene>
<dbReference type="GO" id="GO:0016491">
    <property type="term" value="F:oxidoreductase activity"/>
    <property type="evidence" value="ECO:0007669"/>
    <property type="project" value="UniProtKB-KW"/>
</dbReference>
<accession>A0A1H9FV95</accession>
<evidence type="ECO:0000256" key="2">
    <source>
        <dbReference type="ARBA" id="ARBA00023002"/>
    </source>
</evidence>
<dbReference type="Gene3D" id="3.50.50.60">
    <property type="entry name" value="FAD/NAD(P)-binding domain"/>
    <property type="match status" value="1"/>
</dbReference>
<keyword evidence="2" id="KW-0560">Oxidoreductase</keyword>
<dbReference type="Pfam" id="PF00890">
    <property type="entry name" value="FAD_binding_2"/>
    <property type="match status" value="1"/>
</dbReference>
<feature type="region of interest" description="Disordered" evidence="4">
    <location>
        <begin position="26"/>
        <end position="70"/>
    </location>
</feature>
<dbReference type="Gene3D" id="3.90.700.10">
    <property type="entry name" value="Succinate dehydrogenase/fumarate reductase flavoprotein, catalytic domain"/>
    <property type="match status" value="1"/>
</dbReference>
<keyword evidence="1" id="KW-0285">Flavoprotein</keyword>
<dbReference type="Proteomes" id="UP000199114">
    <property type="component" value="Unassembled WGS sequence"/>
</dbReference>
<feature type="domain" description="FAD-dependent oxidoreductase 2 FAD-binding" evidence="5">
    <location>
        <begin position="80"/>
        <end position="462"/>
    </location>
</feature>
<dbReference type="InterPro" id="IPR015939">
    <property type="entry name" value="Fum_Rdtase/Succ_DH_flav-like_C"/>
</dbReference>
<dbReference type="Pfam" id="PF02910">
    <property type="entry name" value="Succ_DH_flav_C"/>
    <property type="match status" value="1"/>
</dbReference>
<dbReference type="InterPro" id="IPR030664">
    <property type="entry name" value="SdhA/FrdA/AprA"/>
</dbReference>
<evidence type="ECO:0000259" key="6">
    <source>
        <dbReference type="Pfam" id="PF02910"/>
    </source>
</evidence>
<dbReference type="SUPFAM" id="SSF56425">
    <property type="entry name" value="Succinate dehydrogenase/fumarate reductase flavoprotein, catalytic domain"/>
    <property type="match status" value="1"/>
</dbReference>
<dbReference type="PANTHER" id="PTHR11632:SF51">
    <property type="entry name" value="SUCCINATE DEHYDROGENASE [UBIQUINONE] FLAVOPROTEIN SUBUNIT, MITOCHONDRIAL"/>
    <property type="match status" value="1"/>
</dbReference>
<dbReference type="InterPro" id="IPR003953">
    <property type="entry name" value="FAD-dep_OxRdtase_2_FAD-bd"/>
</dbReference>
<sequence length="653" mass="70797">MASISPEDHFLHRSGRELNPAVDYIHSMTKTPPNGSDTTADDRRTTTRDPSTAGIENRLETEGDPESGGGLEYEVVTTPVLVVGAGAAGARVAIELAESGLEPLVIGKREHGDAHTTWAAGGVNAALGSLDPDDDWTVHAADTLNEGHHLNDPDAVELTAREMPDRIRELVEWGMSFDRTADGDINQRYFGAQSYRRTCFVGDRTGEAMLETLIGRARDLEIPYRENVMITRLLSDGERVDGAVGFDMETGDGLLFRTNHVVLAAGGFSALYHRHSSRDDENNGDGQALALEAGARLLDLEFVQFHPTGMVGERYGEEWDGRLVTEAVRGEGGRLYNAEGERFMERYSPDQMELDARDVVARAIAREVREGRGTDDGGVYLDISHRDAEYVRERLPSMVERFESLGVDITAEPMTVAPTAHYTMGGVDIDFRTGETGVDGLYAVGETVAGVHGANRLGGNSLAETVAIGKLVGDHVASAVAVGDDDPTVTDGQRAMAEREFRALADLAASDGTVPPTRILEALGDLLWDHAGILRDEPGLRDGLATLAELRERTADLRVDGGLTSKSFEYAVDLSASLTVAEAMLRAALERTESRGAHYRTDYPETDADWRVNLVLSAGTEGLSITRRGVAEPSPAVREALEEGYELDYHHLE</sequence>
<evidence type="ECO:0000313" key="8">
    <source>
        <dbReference type="Proteomes" id="UP000199114"/>
    </source>
</evidence>
<dbReference type="Gene3D" id="1.20.58.100">
    <property type="entry name" value="Fumarate reductase/succinate dehydrogenase flavoprotein-like, C-terminal domain"/>
    <property type="match status" value="1"/>
</dbReference>
<keyword evidence="8" id="KW-1185">Reference proteome</keyword>
<evidence type="ECO:0000259" key="5">
    <source>
        <dbReference type="Pfam" id="PF00890"/>
    </source>
</evidence>
<dbReference type="InterPro" id="IPR037099">
    <property type="entry name" value="Fum_R/Succ_DH_flav-like_C_sf"/>
</dbReference>
<protein>
    <submittedName>
        <fullName evidence="7">Succinate dehydrogenase subunit A</fullName>
    </submittedName>
</protein>
<dbReference type="PANTHER" id="PTHR11632">
    <property type="entry name" value="SUCCINATE DEHYDROGENASE 2 FLAVOPROTEIN SUBUNIT"/>
    <property type="match status" value="1"/>
</dbReference>
<evidence type="ECO:0000256" key="3">
    <source>
        <dbReference type="PIRSR" id="PIRSR000171-1"/>
    </source>
</evidence>